<dbReference type="GO" id="GO:0015385">
    <property type="term" value="F:sodium:proton antiporter activity"/>
    <property type="evidence" value="ECO:0007669"/>
    <property type="project" value="InterPro"/>
</dbReference>
<accession>A0AB34P6H7</accession>
<dbReference type="Pfam" id="PF00999">
    <property type="entry name" value="Na_H_Exchanger"/>
    <property type="match status" value="1"/>
</dbReference>
<evidence type="ECO:0000256" key="1">
    <source>
        <dbReference type="ARBA" id="ARBA00004651"/>
    </source>
</evidence>
<dbReference type="InterPro" id="IPR004709">
    <property type="entry name" value="NaH_exchanger"/>
</dbReference>
<name>A0AB34P6H7_9XANT</name>
<dbReference type="GO" id="GO:0051453">
    <property type="term" value="P:regulation of intracellular pH"/>
    <property type="evidence" value="ECO:0007669"/>
    <property type="project" value="TreeGrafter"/>
</dbReference>
<keyword evidence="5 11" id="KW-0812">Transmembrane</keyword>
<feature type="domain" description="Cation/H+ exchanger transmembrane" evidence="12">
    <location>
        <begin position="14"/>
        <end position="419"/>
    </location>
</feature>
<feature type="transmembrane region" description="Helical" evidence="11">
    <location>
        <begin position="271"/>
        <end position="292"/>
    </location>
</feature>
<keyword evidence="2 11" id="KW-0813">Transport</keyword>
<comment type="similarity">
    <text evidence="11">Belongs to the monovalent cation:proton antiporter 1 (CPA1) transporter (TC 2.A.36) family.</text>
</comment>
<gene>
    <name evidence="13" type="ORF">NC00_15385</name>
</gene>
<evidence type="ECO:0000256" key="6">
    <source>
        <dbReference type="ARBA" id="ARBA00022989"/>
    </source>
</evidence>
<proteinExistence type="inferred from homology"/>
<keyword evidence="9 11" id="KW-0472">Membrane</keyword>
<dbReference type="InterPro" id="IPR018422">
    <property type="entry name" value="Cation/H_exchanger_CPA1"/>
</dbReference>
<feature type="transmembrane region" description="Helical" evidence="11">
    <location>
        <begin position="55"/>
        <end position="72"/>
    </location>
</feature>
<dbReference type="NCBIfam" id="TIGR00831">
    <property type="entry name" value="a_cpa1"/>
    <property type="match status" value="1"/>
</dbReference>
<dbReference type="InterPro" id="IPR004705">
    <property type="entry name" value="Cation/H_exchanger_CPA1_bac"/>
</dbReference>
<keyword evidence="7 11" id="KW-0915">Sodium</keyword>
<evidence type="ECO:0000256" key="7">
    <source>
        <dbReference type="ARBA" id="ARBA00023053"/>
    </source>
</evidence>
<protein>
    <submittedName>
        <fullName evidence="13">Sodium:proton antiporter</fullName>
    </submittedName>
</protein>
<comment type="function">
    <text evidence="11">Na(+)/H(+) antiporter that extrudes sodium in exchange for external protons.</text>
</comment>
<evidence type="ECO:0000256" key="8">
    <source>
        <dbReference type="ARBA" id="ARBA00023065"/>
    </source>
</evidence>
<keyword evidence="4" id="KW-1003">Cell membrane</keyword>
<feature type="transmembrane region" description="Helical" evidence="11">
    <location>
        <begin position="6"/>
        <end position="24"/>
    </location>
</feature>
<evidence type="ECO:0000256" key="9">
    <source>
        <dbReference type="ARBA" id="ARBA00023136"/>
    </source>
</evidence>
<dbReference type="GO" id="GO:0015386">
    <property type="term" value="F:potassium:proton antiporter activity"/>
    <property type="evidence" value="ECO:0007669"/>
    <property type="project" value="TreeGrafter"/>
</dbReference>
<keyword evidence="3 11" id="KW-0050">Antiport</keyword>
<feature type="transmembrane region" description="Helical" evidence="11">
    <location>
        <begin position="312"/>
        <end position="337"/>
    </location>
</feature>
<feature type="transmembrane region" description="Helical" evidence="11">
    <location>
        <begin position="156"/>
        <end position="177"/>
    </location>
</feature>
<evidence type="ECO:0000256" key="2">
    <source>
        <dbReference type="ARBA" id="ARBA00022448"/>
    </source>
</evidence>
<feature type="transmembrane region" description="Helical" evidence="11">
    <location>
        <begin position="113"/>
        <end position="135"/>
    </location>
</feature>
<reference evidence="13 14" key="1">
    <citation type="submission" date="2014-10" db="EMBL/GenBank/DDBJ databases">
        <title>Genome sequence of a Xanthomonas strain that is pathogenic on beans.</title>
        <authorList>
            <person name="Aritua V."/>
            <person name="Sapp M."/>
            <person name="Harrison J."/>
            <person name="Smith J."/>
            <person name="Studholme D."/>
        </authorList>
    </citation>
    <scope>NUCLEOTIDE SEQUENCE [LARGE SCALE GENOMIC DNA]</scope>
    <source>
        <strain evidence="13 14">Nyagatare</strain>
    </source>
</reference>
<dbReference type="GeneID" id="93988713"/>
<comment type="caution">
    <text evidence="11">Lacks conserved residue(s) required for the propagation of feature annotation.</text>
</comment>
<dbReference type="GO" id="GO:0005886">
    <property type="term" value="C:plasma membrane"/>
    <property type="evidence" value="ECO:0007669"/>
    <property type="project" value="UniProtKB-SubCell"/>
</dbReference>
<dbReference type="Gene3D" id="6.10.140.1330">
    <property type="match status" value="1"/>
</dbReference>
<evidence type="ECO:0000256" key="10">
    <source>
        <dbReference type="ARBA" id="ARBA00023201"/>
    </source>
</evidence>
<dbReference type="EMBL" id="JRQI01000070">
    <property type="protein sequence ID" value="KGK56920.1"/>
    <property type="molecule type" value="Genomic_DNA"/>
</dbReference>
<sequence>MHSIDVVLAMLLAVAASGYLIRILPFSLPLPLVQIALGAVVSGVFDAGHELEPELFFLLFLPPLLFLDGWRIPKQGLFRDKAAILELALGLVVFTVIGAGLLIHWLIPAMPLAVAFALAAIISPTDPVAVSSIASKVPIPKRLMHILEGESLLNDASGLVCFQFAVAAVLTGTFSVATASLTFLWVALAGLALGVATTFGLSRIQAWIWRHFGEEPGSAILVNLLTPFAAYLLAEAFHASGILAAVAAGITMSYVEMAGNAPGNMRLQRSAVWDTVQFTFNGIIFVLLGEQLPGILDGAVRSVQEAGHLNPWWLAVYVATISTSLMALRFVWVFLSLRWNIFKAQRRGEAHVSPPWRIVVAVSLAGVRGAITLAGVLTLPLMLEDGSPFPARQLAIFLAASVILVSLLVASVALPRLLRGLELPEEEDEQQKEDLAVKAASQAALEAVEKLRQRLVEDSAHAERYNAAANQVSQRYQRKLGAVDMAETDPEEAGAYEQALRQFRHTALVAERNELFKLARRREISDDLSRRLVRNLDLIESRKRA</sequence>
<evidence type="ECO:0000313" key="13">
    <source>
        <dbReference type="EMBL" id="KGK56920.1"/>
    </source>
</evidence>
<organism evidence="13 14">
    <name type="scientific">Xanthomonas cannabis pv. phaseoli</name>
    <dbReference type="NCBI Taxonomy" id="1885902"/>
    <lineage>
        <taxon>Bacteria</taxon>
        <taxon>Pseudomonadati</taxon>
        <taxon>Pseudomonadota</taxon>
        <taxon>Gammaproteobacteria</taxon>
        <taxon>Lysobacterales</taxon>
        <taxon>Lysobacteraceae</taxon>
        <taxon>Xanthomonas</taxon>
    </lineage>
</organism>
<evidence type="ECO:0000259" key="12">
    <source>
        <dbReference type="Pfam" id="PF00999"/>
    </source>
</evidence>
<dbReference type="AlphaFoldDB" id="A0AB34P6H7"/>
<dbReference type="PANTHER" id="PTHR10110:SF86">
    <property type="entry name" value="SODIUM_HYDROGEN EXCHANGER 7"/>
    <property type="match status" value="1"/>
</dbReference>
<evidence type="ECO:0000256" key="4">
    <source>
        <dbReference type="ARBA" id="ARBA00022475"/>
    </source>
</evidence>
<comment type="caution">
    <text evidence="13">The sequence shown here is derived from an EMBL/GenBank/DDBJ whole genome shotgun (WGS) entry which is preliminary data.</text>
</comment>
<feature type="transmembrane region" description="Helical" evidence="11">
    <location>
        <begin position="31"/>
        <end position="49"/>
    </location>
</feature>
<feature type="transmembrane region" description="Helical" evidence="11">
    <location>
        <begin position="394"/>
        <end position="414"/>
    </location>
</feature>
<keyword evidence="11" id="KW-0997">Cell inner membrane</keyword>
<dbReference type="Proteomes" id="UP000029879">
    <property type="component" value="Unassembled WGS sequence"/>
</dbReference>
<evidence type="ECO:0000256" key="11">
    <source>
        <dbReference type="RuleBase" id="RU366002"/>
    </source>
</evidence>
<evidence type="ECO:0000256" key="3">
    <source>
        <dbReference type="ARBA" id="ARBA00022449"/>
    </source>
</evidence>
<feature type="transmembrane region" description="Helical" evidence="11">
    <location>
        <begin position="358"/>
        <end position="382"/>
    </location>
</feature>
<keyword evidence="6 11" id="KW-1133">Transmembrane helix</keyword>
<dbReference type="InterPro" id="IPR006153">
    <property type="entry name" value="Cation/H_exchanger_TM"/>
</dbReference>
<comment type="subcellular location">
    <subcellularLocation>
        <location evidence="11">Cell inner membrane</location>
        <topology evidence="11">Multi-pass membrane protein</topology>
    </subcellularLocation>
    <subcellularLocation>
        <location evidence="1">Cell membrane</location>
        <topology evidence="1">Multi-pass membrane protein</topology>
    </subcellularLocation>
</comment>
<keyword evidence="8 11" id="KW-0406">Ion transport</keyword>
<evidence type="ECO:0000313" key="14">
    <source>
        <dbReference type="Proteomes" id="UP000029879"/>
    </source>
</evidence>
<evidence type="ECO:0000256" key="5">
    <source>
        <dbReference type="ARBA" id="ARBA00022692"/>
    </source>
</evidence>
<feature type="transmembrane region" description="Helical" evidence="11">
    <location>
        <begin position="84"/>
        <end position="107"/>
    </location>
</feature>
<keyword evidence="10 11" id="KW-0739">Sodium transport</keyword>
<dbReference type="PRINTS" id="PR01084">
    <property type="entry name" value="NAHEXCHNGR"/>
</dbReference>
<dbReference type="RefSeq" id="WP_039405778.1">
    <property type="nucleotide sequence ID" value="NZ_KN265517.1"/>
</dbReference>
<dbReference type="GO" id="GO:0098719">
    <property type="term" value="P:sodium ion import across plasma membrane"/>
    <property type="evidence" value="ECO:0007669"/>
    <property type="project" value="TreeGrafter"/>
</dbReference>
<dbReference type="PANTHER" id="PTHR10110">
    <property type="entry name" value="SODIUM/HYDROGEN EXCHANGER"/>
    <property type="match status" value="1"/>
</dbReference>